<evidence type="ECO:0000313" key="2">
    <source>
        <dbReference type="Proteomes" id="UP001237642"/>
    </source>
</evidence>
<protein>
    <submittedName>
        <fullName evidence="1">Uncharacterized protein</fullName>
    </submittedName>
</protein>
<organism evidence="1 2">
    <name type="scientific">Heracleum sosnowskyi</name>
    <dbReference type="NCBI Taxonomy" id="360622"/>
    <lineage>
        <taxon>Eukaryota</taxon>
        <taxon>Viridiplantae</taxon>
        <taxon>Streptophyta</taxon>
        <taxon>Embryophyta</taxon>
        <taxon>Tracheophyta</taxon>
        <taxon>Spermatophyta</taxon>
        <taxon>Magnoliopsida</taxon>
        <taxon>eudicotyledons</taxon>
        <taxon>Gunneridae</taxon>
        <taxon>Pentapetalae</taxon>
        <taxon>asterids</taxon>
        <taxon>campanulids</taxon>
        <taxon>Apiales</taxon>
        <taxon>Apiaceae</taxon>
        <taxon>Apioideae</taxon>
        <taxon>apioid superclade</taxon>
        <taxon>Tordylieae</taxon>
        <taxon>Tordyliinae</taxon>
        <taxon>Heracleum</taxon>
    </lineage>
</organism>
<sequence>MATVDNTSSSTTTPITRKSRWSLSGMTALVTGGTRGIGHKYQPTYCRQDEKDVLTLIDRAKDKTLPQAYTCLGSGIIYRSESRKIKYFDVASKCVPENAKLMLKLETDLGVKQVKSNDDKEMITFLVEKNKKFSKFVDYKRMTSRREMTKNQRKINIPSQVIHLEAGGQVMRRREKPKLLKKSQGKLTLISGQPLSPLNEDTSCYEDYLDQMFADQIVKVEATIHGMSYTRHDGSTKEFNIEVFDQHFNLEMLRILSLIPSNMSILIAMKMYLGKMLIDREEREAILEREEEDEQSRKMEIEKVI</sequence>
<gene>
    <name evidence="1" type="ORF">POM88_040332</name>
</gene>
<evidence type="ECO:0000313" key="1">
    <source>
        <dbReference type="EMBL" id="KAK1364771.1"/>
    </source>
</evidence>
<name>A0AAD8M8M8_9APIA</name>
<comment type="caution">
    <text evidence="1">The sequence shown here is derived from an EMBL/GenBank/DDBJ whole genome shotgun (WGS) entry which is preliminary data.</text>
</comment>
<keyword evidence="2" id="KW-1185">Reference proteome</keyword>
<dbReference type="Proteomes" id="UP001237642">
    <property type="component" value="Unassembled WGS sequence"/>
</dbReference>
<proteinExistence type="predicted"/>
<reference evidence="1" key="1">
    <citation type="submission" date="2023-02" db="EMBL/GenBank/DDBJ databases">
        <title>Genome of toxic invasive species Heracleum sosnowskyi carries increased number of genes despite the absence of recent whole-genome duplications.</title>
        <authorList>
            <person name="Schelkunov M."/>
            <person name="Shtratnikova V."/>
            <person name="Makarenko M."/>
            <person name="Klepikova A."/>
            <person name="Omelchenko D."/>
            <person name="Novikova G."/>
            <person name="Obukhova E."/>
            <person name="Bogdanov V."/>
            <person name="Penin A."/>
            <person name="Logacheva M."/>
        </authorList>
    </citation>
    <scope>NUCLEOTIDE SEQUENCE</scope>
    <source>
        <strain evidence="1">Hsosn_3</strain>
        <tissue evidence="1">Leaf</tissue>
    </source>
</reference>
<reference evidence="1" key="2">
    <citation type="submission" date="2023-05" db="EMBL/GenBank/DDBJ databases">
        <authorList>
            <person name="Schelkunov M.I."/>
        </authorList>
    </citation>
    <scope>NUCLEOTIDE SEQUENCE</scope>
    <source>
        <strain evidence="1">Hsosn_3</strain>
        <tissue evidence="1">Leaf</tissue>
    </source>
</reference>
<dbReference type="EMBL" id="JAUIZM010000009">
    <property type="protein sequence ID" value="KAK1364771.1"/>
    <property type="molecule type" value="Genomic_DNA"/>
</dbReference>
<dbReference type="AlphaFoldDB" id="A0AAD8M8M8"/>
<accession>A0AAD8M8M8</accession>